<proteinExistence type="predicted"/>
<dbReference type="Pfam" id="PF05448">
    <property type="entry name" value="AXE1"/>
    <property type="match status" value="1"/>
</dbReference>
<organism evidence="3 4">
    <name type="scientific">Neobacillus pocheonensis</name>
    <dbReference type="NCBI Taxonomy" id="363869"/>
    <lineage>
        <taxon>Bacteria</taxon>
        <taxon>Bacillati</taxon>
        <taxon>Bacillota</taxon>
        <taxon>Bacilli</taxon>
        <taxon>Bacillales</taxon>
        <taxon>Bacillaceae</taxon>
        <taxon>Neobacillus</taxon>
    </lineage>
</organism>
<protein>
    <submittedName>
        <fullName evidence="3">Acetylxylan esterase</fullName>
    </submittedName>
</protein>
<dbReference type="PANTHER" id="PTHR22946">
    <property type="entry name" value="DIENELACTONE HYDROLASE DOMAIN-CONTAINING PROTEIN-RELATED"/>
    <property type="match status" value="1"/>
</dbReference>
<keyword evidence="1" id="KW-0378">Hydrolase</keyword>
<keyword evidence="4" id="KW-1185">Reference proteome</keyword>
<dbReference type="InterPro" id="IPR029058">
    <property type="entry name" value="AB_hydrolase_fold"/>
</dbReference>
<gene>
    <name evidence="3" type="ORF">NDK43_06320</name>
</gene>
<comment type="caution">
    <text evidence="3">The sequence shown here is derived from an EMBL/GenBank/DDBJ whole genome shotgun (WGS) entry which is preliminary data.</text>
</comment>
<dbReference type="Proteomes" id="UP001523262">
    <property type="component" value="Unassembled WGS sequence"/>
</dbReference>
<evidence type="ECO:0000259" key="2">
    <source>
        <dbReference type="Pfam" id="PF05448"/>
    </source>
</evidence>
<dbReference type="EMBL" id="JAMQCR010000001">
    <property type="protein sequence ID" value="MCM2532075.1"/>
    <property type="molecule type" value="Genomic_DNA"/>
</dbReference>
<evidence type="ECO:0000313" key="4">
    <source>
        <dbReference type="Proteomes" id="UP001523262"/>
    </source>
</evidence>
<dbReference type="InterPro" id="IPR008391">
    <property type="entry name" value="AXE1_dom"/>
</dbReference>
<dbReference type="Gene3D" id="3.40.50.1820">
    <property type="entry name" value="alpha/beta hydrolase"/>
    <property type="match status" value="1"/>
</dbReference>
<feature type="domain" description="Acetyl xylan esterase" evidence="2">
    <location>
        <begin position="25"/>
        <end position="235"/>
    </location>
</feature>
<accession>A0ABT0W9C7</accession>
<name>A0ABT0W9C7_9BACI</name>
<reference evidence="3 4" key="1">
    <citation type="submission" date="2022-06" db="EMBL/GenBank/DDBJ databases">
        <authorList>
            <person name="Jeon C.O."/>
        </authorList>
    </citation>
    <scope>NUCLEOTIDE SEQUENCE [LARGE SCALE GENOMIC DNA]</scope>
    <source>
        <strain evidence="3 4">KCTC 13943</strain>
    </source>
</reference>
<dbReference type="SUPFAM" id="SSF53474">
    <property type="entry name" value="alpha/beta-Hydrolases"/>
    <property type="match status" value="1"/>
</dbReference>
<evidence type="ECO:0000256" key="1">
    <source>
        <dbReference type="ARBA" id="ARBA00022801"/>
    </source>
</evidence>
<evidence type="ECO:0000313" key="3">
    <source>
        <dbReference type="EMBL" id="MCM2532075.1"/>
    </source>
</evidence>
<dbReference type="PANTHER" id="PTHR22946:SF9">
    <property type="entry name" value="POLYKETIDE TRANSFERASE AF380"/>
    <property type="match status" value="1"/>
</dbReference>
<sequence length="299" mass="34033">MFEYKGNSLTGFKEIASVSKKGYSIKDVYFESPFKGEVPAYLIVPDTACPHPAVIYLHPGHGSRDSFLKEAKLLASKGFMSLLINAPFNRKERTQEIPEKQKLVRTIEVLADIEKYIQTIMDLRRGIDLLCELECVDENKIAYVGQSFGGTWGGVLAGIEHRIKTYNLIAGYPNASEWHLTSDHPMAELIRCFLTPERFEYFIANLKKLDAIHYVKNAAPASIYFQCAKNDEYINHDQSSSYFLAASSPKKISWYDTDHLFTNCEEAFQDRLEWLCEHIGTEIATISKGSARKQNNFTF</sequence>
<dbReference type="InterPro" id="IPR050261">
    <property type="entry name" value="FrsA_esterase"/>
</dbReference>